<proteinExistence type="inferred from homology"/>
<dbReference type="FunFam" id="3.90.550.10:FF:000122">
    <property type="entry name" value="Dolichol-phosphate mannosyltransferase subunit 1"/>
    <property type="match status" value="1"/>
</dbReference>
<gene>
    <name evidence="5" type="ORF">AVDCRST_MAG59-403</name>
</gene>
<accession>A0A6J4U380</accession>
<comment type="similarity">
    <text evidence="1">Belongs to the glycosyltransferase 2 family.</text>
</comment>
<evidence type="ECO:0000256" key="3">
    <source>
        <dbReference type="ARBA" id="ARBA00022679"/>
    </source>
</evidence>
<dbReference type="Gene3D" id="3.90.550.10">
    <property type="entry name" value="Spore Coat Polysaccharide Biosynthesis Protein SpsA, Chain A"/>
    <property type="match status" value="1"/>
</dbReference>
<dbReference type="Pfam" id="PF00535">
    <property type="entry name" value="Glycos_transf_2"/>
    <property type="match status" value="1"/>
</dbReference>
<name>A0A6J4U380_9BACT</name>
<dbReference type="InterPro" id="IPR001173">
    <property type="entry name" value="Glyco_trans_2-like"/>
</dbReference>
<dbReference type="PANTHER" id="PTHR43398:SF1">
    <property type="entry name" value="DOLICHOL-PHOSPHATE MANNOSYLTRANSFERASE SUBUNIT 1"/>
    <property type="match status" value="1"/>
</dbReference>
<evidence type="ECO:0000259" key="4">
    <source>
        <dbReference type="Pfam" id="PF00535"/>
    </source>
</evidence>
<evidence type="ECO:0000256" key="2">
    <source>
        <dbReference type="ARBA" id="ARBA00022676"/>
    </source>
</evidence>
<keyword evidence="2 5" id="KW-0328">Glycosyltransferase</keyword>
<protein>
    <submittedName>
        <fullName evidence="5">Dolichol-phosphate mannosyltransferase in lipid-linked oligosaccharide synthesis cluster</fullName>
        <ecNumber evidence="5">2.4.1.83</ecNumber>
    </submittedName>
</protein>
<dbReference type="GO" id="GO:0004582">
    <property type="term" value="F:dolichyl-phosphate beta-D-mannosyltransferase activity"/>
    <property type="evidence" value="ECO:0007669"/>
    <property type="project" value="UniProtKB-EC"/>
</dbReference>
<feature type="domain" description="Glycosyltransferase 2-like" evidence="4">
    <location>
        <begin position="9"/>
        <end position="172"/>
    </location>
</feature>
<sequence>MDDAAPRVTVVVPTYNERPNLEELAARVLALGPDYALLVVDDGSPDGTGALADALAAANPGRVSVLHRPRKEGIGPAYLAGFARALAAGTPLVAQMDADLSHDPADLPRLVGAAEGADLVVGSRYAPGGGTAGWSAWRRWLSRAGCAYARAVLGVEVADLTGGFKVWRRPALAGLDLGRIAADGYGFQIETTTRALRTGARVVEVPITFRERVAGRSKLSRRIVGEAAVLVWRLRAEG</sequence>
<dbReference type="GO" id="GO:0009247">
    <property type="term" value="P:glycolipid biosynthetic process"/>
    <property type="evidence" value="ECO:0007669"/>
    <property type="project" value="TreeGrafter"/>
</dbReference>
<dbReference type="AlphaFoldDB" id="A0A6J4U380"/>
<dbReference type="EMBL" id="CADCWF010000017">
    <property type="protein sequence ID" value="CAA9536927.1"/>
    <property type="molecule type" value="Genomic_DNA"/>
</dbReference>
<evidence type="ECO:0000313" key="5">
    <source>
        <dbReference type="EMBL" id="CAA9536927.1"/>
    </source>
</evidence>
<dbReference type="InterPro" id="IPR029044">
    <property type="entry name" value="Nucleotide-diphossugar_trans"/>
</dbReference>
<dbReference type="SUPFAM" id="SSF53448">
    <property type="entry name" value="Nucleotide-diphospho-sugar transferases"/>
    <property type="match status" value="1"/>
</dbReference>
<reference evidence="5" key="1">
    <citation type="submission" date="2020-02" db="EMBL/GenBank/DDBJ databases">
        <authorList>
            <person name="Meier V. D."/>
        </authorList>
    </citation>
    <scope>NUCLEOTIDE SEQUENCE</scope>
    <source>
        <strain evidence="5">AVDCRST_MAG59</strain>
    </source>
</reference>
<dbReference type="GO" id="GO:0016020">
    <property type="term" value="C:membrane"/>
    <property type="evidence" value="ECO:0007669"/>
    <property type="project" value="GOC"/>
</dbReference>
<keyword evidence="3 5" id="KW-0808">Transferase</keyword>
<evidence type="ECO:0000256" key="1">
    <source>
        <dbReference type="ARBA" id="ARBA00006739"/>
    </source>
</evidence>
<dbReference type="EC" id="2.4.1.83" evidence="5"/>
<dbReference type="CDD" id="cd06442">
    <property type="entry name" value="DPM1_like"/>
    <property type="match status" value="1"/>
</dbReference>
<dbReference type="PANTHER" id="PTHR43398">
    <property type="entry name" value="DOLICHOL-PHOSPHATE MANNOSYLTRANSFERASE SUBUNIT 1"/>
    <property type="match status" value="1"/>
</dbReference>
<organism evidence="5">
    <name type="scientific">uncultured Thermomicrobiales bacterium</name>
    <dbReference type="NCBI Taxonomy" id="1645740"/>
    <lineage>
        <taxon>Bacteria</taxon>
        <taxon>Pseudomonadati</taxon>
        <taxon>Thermomicrobiota</taxon>
        <taxon>Thermomicrobia</taxon>
        <taxon>Thermomicrobiales</taxon>
        <taxon>environmental samples</taxon>
    </lineage>
</organism>
<dbReference type="InterPro" id="IPR039528">
    <property type="entry name" value="DPM1-like"/>
</dbReference>